<dbReference type="AlphaFoldDB" id="A0A3N4JIY1"/>
<accession>A0A3N4JIY1</accession>
<organism evidence="1 2">
    <name type="scientific">Choiromyces venosus 120613-1</name>
    <dbReference type="NCBI Taxonomy" id="1336337"/>
    <lineage>
        <taxon>Eukaryota</taxon>
        <taxon>Fungi</taxon>
        <taxon>Dikarya</taxon>
        <taxon>Ascomycota</taxon>
        <taxon>Pezizomycotina</taxon>
        <taxon>Pezizomycetes</taxon>
        <taxon>Pezizales</taxon>
        <taxon>Tuberaceae</taxon>
        <taxon>Choiromyces</taxon>
    </lineage>
</organism>
<name>A0A3N4JIY1_9PEZI</name>
<dbReference type="OrthoDB" id="5289248at2759"/>
<proteinExistence type="predicted"/>
<keyword evidence="2" id="KW-1185">Reference proteome</keyword>
<sequence length="67" mass="7338">MIAPDGLIIYLAGPYEGTLGDWSMYAQSKFGMEVWPTIQLPNSEQPLVYGDPAYFLGPGVISAYHSL</sequence>
<reference evidence="1 2" key="1">
    <citation type="journal article" date="2018" name="Nat. Ecol. Evol.">
        <title>Pezizomycetes genomes reveal the molecular basis of ectomycorrhizal truffle lifestyle.</title>
        <authorList>
            <person name="Murat C."/>
            <person name="Payen T."/>
            <person name="Noel B."/>
            <person name="Kuo A."/>
            <person name="Morin E."/>
            <person name="Chen J."/>
            <person name="Kohler A."/>
            <person name="Krizsan K."/>
            <person name="Balestrini R."/>
            <person name="Da Silva C."/>
            <person name="Montanini B."/>
            <person name="Hainaut M."/>
            <person name="Levati E."/>
            <person name="Barry K.W."/>
            <person name="Belfiori B."/>
            <person name="Cichocki N."/>
            <person name="Clum A."/>
            <person name="Dockter R.B."/>
            <person name="Fauchery L."/>
            <person name="Guy J."/>
            <person name="Iotti M."/>
            <person name="Le Tacon F."/>
            <person name="Lindquist E.A."/>
            <person name="Lipzen A."/>
            <person name="Malagnac F."/>
            <person name="Mello A."/>
            <person name="Molinier V."/>
            <person name="Miyauchi S."/>
            <person name="Poulain J."/>
            <person name="Riccioni C."/>
            <person name="Rubini A."/>
            <person name="Sitrit Y."/>
            <person name="Splivallo R."/>
            <person name="Traeger S."/>
            <person name="Wang M."/>
            <person name="Zifcakova L."/>
            <person name="Wipf D."/>
            <person name="Zambonelli A."/>
            <person name="Paolocci F."/>
            <person name="Nowrousian M."/>
            <person name="Ottonello S."/>
            <person name="Baldrian P."/>
            <person name="Spatafora J.W."/>
            <person name="Henrissat B."/>
            <person name="Nagy L.G."/>
            <person name="Aury J.M."/>
            <person name="Wincker P."/>
            <person name="Grigoriev I.V."/>
            <person name="Bonfante P."/>
            <person name="Martin F.M."/>
        </authorList>
    </citation>
    <scope>NUCLEOTIDE SEQUENCE [LARGE SCALE GENOMIC DNA]</scope>
    <source>
        <strain evidence="1 2">120613-1</strain>
    </source>
</reference>
<dbReference type="EMBL" id="ML120398">
    <property type="protein sequence ID" value="RPA98205.1"/>
    <property type="molecule type" value="Genomic_DNA"/>
</dbReference>
<protein>
    <recommendedName>
        <fullName evidence="3">DDE Tnp4 domain-containing protein</fullName>
    </recommendedName>
</protein>
<dbReference type="Proteomes" id="UP000276215">
    <property type="component" value="Unassembled WGS sequence"/>
</dbReference>
<evidence type="ECO:0000313" key="1">
    <source>
        <dbReference type="EMBL" id="RPA98205.1"/>
    </source>
</evidence>
<evidence type="ECO:0008006" key="3">
    <source>
        <dbReference type="Google" id="ProtNLM"/>
    </source>
</evidence>
<evidence type="ECO:0000313" key="2">
    <source>
        <dbReference type="Proteomes" id="UP000276215"/>
    </source>
</evidence>
<gene>
    <name evidence="1" type="ORF">L873DRAFT_1808813</name>
</gene>